<protein>
    <submittedName>
        <fullName evidence="7">Aldehyde dehydrogenase family protein</fullName>
    </submittedName>
</protein>
<dbReference type="InterPro" id="IPR015590">
    <property type="entry name" value="Aldehyde_DH_dom"/>
</dbReference>
<feature type="domain" description="Aldehyde dehydrogenase" evidence="6">
    <location>
        <begin position="1"/>
        <end position="255"/>
    </location>
</feature>
<dbReference type="InterPro" id="IPR016161">
    <property type="entry name" value="Ald_DH/histidinol_DH"/>
</dbReference>
<evidence type="ECO:0000256" key="2">
    <source>
        <dbReference type="ARBA" id="ARBA00023002"/>
    </source>
</evidence>
<gene>
    <name evidence="7" type="ORF">ACFQE1_05295</name>
</gene>
<feature type="non-terminal residue" evidence="7">
    <location>
        <position position="1"/>
    </location>
</feature>
<dbReference type="InterPro" id="IPR029510">
    <property type="entry name" value="Ald_DH_CS_GLU"/>
</dbReference>
<dbReference type="FunFam" id="3.40.309.10:FF:000009">
    <property type="entry name" value="Aldehyde dehydrogenase A"/>
    <property type="match status" value="1"/>
</dbReference>
<dbReference type="Proteomes" id="UP001596328">
    <property type="component" value="Unassembled WGS sequence"/>
</dbReference>
<comment type="caution">
    <text evidence="7">The sequence shown here is derived from an EMBL/GenBank/DDBJ whole genome shotgun (WGS) entry which is preliminary data.</text>
</comment>
<keyword evidence="8" id="KW-1185">Reference proteome</keyword>
<dbReference type="PANTHER" id="PTHR42986">
    <property type="entry name" value="BENZALDEHYDE DEHYDROGENASE YFMT"/>
    <property type="match status" value="1"/>
</dbReference>
<proteinExistence type="inferred from homology"/>
<keyword evidence="2 5" id="KW-0560">Oxidoreductase</keyword>
<dbReference type="InterPro" id="IPR016162">
    <property type="entry name" value="Ald_DH_N"/>
</dbReference>
<evidence type="ECO:0000313" key="8">
    <source>
        <dbReference type="Proteomes" id="UP001596328"/>
    </source>
</evidence>
<dbReference type="EMBL" id="JBHSWU010000050">
    <property type="protein sequence ID" value="MFC6723802.1"/>
    <property type="molecule type" value="Genomic_DNA"/>
</dbReference>
<dbReference type="PROSITE" id="PS00687">
    <property type="entry name" value="ALDEHYDE_DEHYDR_GLU"/>
    <property type="match status" value="1"/>
</dbReference>
<feature type="active site" evidence="4">
    <location>
        <position position="34"/>
    </location>
</feature>
<evidence type="ECO:0000256" key="5">
    <source>
        <dbReference type="RuleBase" id="RU003345"/>
    </source>
</evidence>
<keyword evidence="3" id="KW-0520">NAD</keyword>
<accession>A0ABD5RYG4</accession>
<evidence type="ECO:0000313" key="7">
    <source>
        <dbReference type="EMBL" id="MFC6723802.1"/>
    </source>
</evidence>
<organism evidence="7 8">
    <name type="scientific">Halobium palmae</name>
    <dbReference type="NCBI Taxonomy" id="1776492"/>
    <lineage>
        <taxon>Archaea</taxon>
        <taxon>Methanobacteriati</taxon>
        <taxon>Methanobacteriota</taxon>
        <taxon>Stenosarchaea group</taxon>
        <taxon>Halobacteria</taxon>
        <taxon>Halobacteriales</taxon>
        <taxon>Haloferacaceae</taxon>
        <taxon>Halobium</taxon>
    </lineage>
</organism>
<sequence length="266" mass="28600">EHPDLDVLSFTGSTEVGRHVAGRAAENLALPAMELGGNNAHVVLEDADLDLAVEAGVFGSFTHQGQVCISINRHLVHESIYDEYVDRLAERASELTVGDPSDPDTQIGPIINEAQVEKMMGYVEESTAAGATVETGGERDGLFVEPTVLSDVTNDMAAACNEHFGPIVPVVPFADDDEAVELANDTDYGLSGSVQSTDLSRAKRVAMAMDTGMVHINDQPLNDEPHVPFGGTKGSGLGRYNADAILREFTTTKWISVQHEPREYHL</sequence>
<dbReference type="SUPFAM" id="SSF53720">
    <property type="entry name" value="ALDH-like"/>
    <property type="match status" value="1"/>
</dbReference>
<comment type="similarity">
    <text evidence="1 5">Belongs to the aldehyde dehydrogenase family.</text>
</comment>
<dbReference type="PANTHER" id="PTHR42986:SF1">
    <property type="entry name" value="BENZALDEHYDE DEHYDROGENASE YFMT"/>
    <property type="match status" value="1"/>
</dbReference>
<dbReference type="Gene3D" id="3.40.605.10">
    <property type="entry name" value="Aldehyde Dehydrogenase, Chain A, domain 1"/>
    <property type="match status" value="1"/>
</dbReference>
<dbReference type="GO" id="GO:0016620">
    <property type="term" value="F:oxidoreductase activity, acting on the aldehyde or oxo group of donors, NAD or NADP as acceptor"/>
    <property type="evidence" value="ECO:0007669"/>
    <property type="project" value="UniProtKB-ARBA"/>
</dbReference>
<evidence type="ECO:0000256" key="4">
    <source>
        <dbReference type="PROSITE-ProRule" id="PRU10007"/>
    </source>
</evidence>
<name>A0ABD5RYG4_9EURY</name>
<dbReference type="Pfam" id="PF00171">
    <property type="entry name" value="Aldedh"/>
    <property type="match status" value="1"/>
</dbReference>
<dbReference type="InterPro" id="IPR016163">
    <property type="entry name" value="Ald_DH_C"/>
</dbReference>
<reference evidence="7 8" key="1">
    <citation type="journal article" date="2019" name="Int. J. Syst. Evol. Microbiol.">
        <title>The Global Catalogue of Microorganisms (GCM) 10K type strain sequencing project: providing services to taxonomists for standard genome sequencing and annotation.</title>
        <authorList>
            <consortium name="The Broad Institute Genomics Platform"/>
            <consortium name="The Broad Institute Genome Sequencing Center for Infectious Disease"/>
            <person name="Wu L."/>
            <person name="Ma J."/>
        </authorList>
    </citation>
    <scope>NUCLEOTIDE SEQUENCE [LARGE SCALE GENOMIC DNA]</scope>
    <source>
        <strain evidence="7 8">NBRC 111368</strain>
    </source>
</reference>
<evidence type="ECO:0000256" key="1">
    <source>
        <dbReference type="ARBA" id="ARBA00009986"/>
    </source>
</evidence>
<dbReference type="AlphaFoldDB" id="A0ABD5RYG4"/>
<evidence type="ECO:0000256" key="3">
    <source>
        <dbReference type="ARBA" id="ARBA00023027"/>
    </source>
</evidence>
<evidence type="ECO:0000259" key="6">
    <source>
        <dbReference type="Pfam" id="PF00171"/>
    </source>
</evidence>
<dbReference type="Gene3D" id="3.40.309.10">
    <property type="entry name" value="Aldehyde Dehydrogenase, Chain A, domain 2"/>
    <property type="match status" value="1"/>
</dbReference>